<evidence type="ECO:0000313" key="2">
    <source>
        <dbReference type="EMBL" id="OBY53537.1"/>
    </source>
</evidence>
<reference evidence="2 3" key="1">
    <citation type="submission" date="2016-06" db="EMBL/GenBank/DDBJ databases">
        <title>Simultaneous identification of Haemophilus influenzae and Haemophilus haemolyticus using TaqMan real-time PCR.</title>
        <authorList>
            <person name="Price E.P."/>
            <person name="Sarovich D.S."/>
            <person name="Harris T."/>
            <person name="Spargo J.C."/>
            <person name="Nosworthy E."/>
            <person name="Beissbarth J."/>
            <person name="Smith-Vaughan H.C."/>
        </authorList>
    </citation>
    <scope>NUCLEOTIDE SEQUENCE [LARGE SCALE GENOMIC DNA]</scope>
    <source>
        <strain evidence="2 3">ATCC 9796</strain>
    </source>
</reference>
<proteinExistence type="predicted"/>
<dbReference type="PANTHER" id="PTHR11102:SF160">
    <property type="entry name" value="ERAD-ASSOCIATED E3 UBIQUITIN-PROTEIN LIGASE COMPONENT HRD3"/>
    <property type="match status" value="1"/>
</dbReference>
<dbReference type="PANTHER" id="PTHR11102">
    <property type="entry name" value="SEL-1-LIKE PROTEIN"/>
    <property type="match status" value="1"/>
</dbReference>
<evidence type="ECO:0000313" key="3">
    <source>
        <dbReference type="Proteomes" id="UP000092740"/>
    </source>
</evidence>
<gene>
    <name evidence="2" type="ORF">BBB48_01995</name>
</gene>
<evidence type="ECO:0000256" key="1">
    <source>
        <dbReference type="SAM" id="SignalP"/>
    </source>
</evidence>
<dbReference type="Proteomes" id="UP000092740">
    <property type="component" value="Unassembled WGS sequence"/>
</dbReference>
<dbReference type="SUPFAM" id="SSF81901">
    <property type="entry name" value="HCP-like"/>
    <property type="match status" value="2"/>
</dbReference>
<evidence type="ECO:0008006" key="4">
    <source>
        <dbReference type="Google" id="ProtNLM"/>
    </source>
</evidence>
<dbReference type="EMBL" id="MAQD01000001">
    <property type="protein sequence ID" value="OBY53537.1"/>
    <property type="molecule type" value="Genomic_DNA"/>
</dbReference>
<dbReference type="InterPro" id="IPR006597">
    <property type="entry name" value="Sel1-like"/>
</dbReference>
<organism evidence="2 3">
    <name type="scientific">Haemophilus parainfluenzae</name>
    <dbReference type="NCBI Taxonomy" id="729"/>
    <lineage>
        <taxon>Bacteria</taxon>
        <taxon>Pseudomonadati</taxon>
        <taxon>Pseudomonadota</taxon>
        <taxon>Gammaproteobacteria</taxon>
        <taxon>Pasteurellales</taxon>
        <taxon>Pasteurellaceae</taxon>
        <taxon>Haemophilus</taxon>
    </lineage>
</organism>
<accession>A0AB36EGN6</accession>
<dbReference type="AlphaFoldDB" id="A0AB36EGN6"/>
<name>A0AB36EGN6_HAEPA</name>
<feature type="chain" id="PRO_5044309108" description="Sel1 repeat family protein" evidence="1">
    <location>
        <begin position="25"/>
        <end position="346"/>
    </location>
</feature>
<dbReference type="Gene3D" id="1.25.40.10">
    <property type="entry name" value="Tetratricopeptide repeat domain"/>
    <property type="match status" value="2"/>
</dbReference>
<dbReference type="InterPro" id="IPR050767">
    <property type="entry name" value="Sel1_AlgK"/>
</dbReference>
<dbReference type="RefSeq" id="WP_065285433.1">
    <property type="nucleotide sequence ID" value="NZ_CP031477.1"/>
</dbReference>
<dbReference type="Pfam" id="PF08238">
    <property type="entry name" value="Sel1"/>
    <property type="match status" value="3"/>
</dbReference>
<dbReference type="SMART" id="SM00671">
    <property type="entry name" value="SEL1"/>
    <property type="match status" value="3"/>
</dbReference>
<comment type="caution">
    <text evidence="2">The sequence shown here is derived from an EMBL/GenBank/DDBJ whole genome shotgun (WGS) entry which is preliminary data.</text>
</comment>
<sequence>MSKKYSASKLFVYALLAGIPVSYAQIVINKPIEPRNSTVQQEQNTGFSIEFAYESYRNKDYQNAYDEFDHFVLQNNPKALMANAYLLFSGNLPRDFARANKYLAQVSSLKYARAIYLQGLLEKYQKGLSQFNAKSERLVNDAAVMGDYVAANALANYHFQKGNYALAQRWNEKAISLGSPAARLNQRVISNRQNEQAVQMVPKTVSSPPNVGVIGELRERSQAGDSSASYDLAVRFHKGVGVAVNFGEAIRLYQLAAEQGSTEAQKVLPILLSRRTTGGNINSMWMQRMSNMLPSPVVVQQDTNRMHTGKTENNIAGFDTEKATKAITTLQEDDPLEGLLTLEPSR</sequence>
<feature type="signal peptide" evidence="1">
    <location>
        <begin position="1"/>
        <end position="24"/>
    </location>
</feature>
<protein>
    <recommendedName>
        <fullName evidence="4">Sel1 repeat family protein</fullName>
    </recommendedName>
</protein>
<dbReference type="InterPro" id="IPR011990">
    <property type="entry name" value="TPR-like_helical_dom_sf"/>
</dbReference>
<keyword evidence="1" id="KW-0732">Signal</keyword>